<keyword evidence="3 4" id="KW-0012">Acyltransferase</keyword>
<protein>
    <recommendedName>
        <fullName evidence="4">Aminoglycoside N(3)-acetyltransferase</fullName>
        <ecNumber evidence="4">2.3.1.-</ecNumber>
    </recommendedName>
</protein>
<comment type="similarity">
    <text evidence="1 4">Belongs to the antibiotic N-acetyltransferase family.</text>
</comment>
<dbReference type="EC" id="2.3.1.-" evidence="4"/>
<dbReference type="RefSeq" id="WP_191802031.1">
    <property type="nucleotide sequence ID" value="NZ_JACSQL010000008.1"/>
</dbReference>
<evidence type="ECO:0000256" key="2">
    <source>
        <dbReference type="ARBA" id="ARBA00022679"/>
    </source>
</evidence>
<sequence>MADAIIERPVTRSEIAEGLTKLGIRPGMTILVHSSMKSLGGWVPGGPPAVVLALQDVIGPEGTMVMPTQSMDLTDPSTWMNPPADSKWWNLIRNETPAYEPDLTETAGMGVIVDAFRQSKNTRRSRHPHVSFAASGPMASYILEDHSYDYSLGEQSPLGRLYELDAHVVLLGCGHERNTSFHLAEYRAHYAGKEEVQHRAPVLSNGVKQWITYRDYNINSDDFQKLGMDYEQSAVSPYNKVQIRWAPCFMAPQRALVDFAETWLITNRKIEKET</sequence>
<accession>A0ABR8T1Q2</accession>
<gene>
    <name evidence="5" type="ORF">H9647_16640</name>
</gene>
<dbReference type="PANTHER" id="PTHR11104:SF0">
    <property type="entry name" value="SPBETA PROPHAGE-DERIVED AMINOGLYCOSIDE N(3')-ACETYLTRANSFERASE-LIKE PROTEIN YOKD"/>
    <property type="match status" value="1"/>
</dbReference>
<organism evidence="5 6">
    <name type="scientific">Paenibacillus gallinarum</name>
    <dbReference type="NCBI Taxonomy" id="2762232"/>
    <lineage>
        <taxon>Bacteria</taxon>
        <taxon>Bacillati</taxon>
        <taxon>Bacillota</taxon>
        <taxon>Bacilli</taxon>
        <taxon>Bacillales</taxon>
        <taxon>Paenibacillaceae</taxon>
        <taxon>Paenibacillus</taxon>
    </lineage>
</organism>
<keyword evidence="6" id="KW-1185">Reference proteome</keyword>
<evidence type="ECO:0000313" key="6">
    <source>
        <dbReference type="Proteomes" id="UP000608071"/>
    </source>
</evidence>
<keyword evidence="2 4" id="KW-0808">Transferase</keyword>
<dbReference type="InterPro" id="IPR003679">
    <property type="entry name" value="Amioglycoside_AcTrfase"/>
</dbReference>
<comment type="catalytic activity">
    <reaction evidence="4">
        <text>a 2-deoxystreptamine antibiotic + acetyl-CoA = an N(3)-acetyl-2-deoxystreptamine antibiotic + CoA + H(+)</text>
        <dbReference type="Rhea" id="RHEA:12665"/>
        <dbReference type="ChEBI" id="CHEBI:15378"/>
        <dbReference type="ChEBI" id="CHEBI:57287"/>
        <dbReference type="ChEBI" id="CHEBI:57288"/>
        <dbReference type="ChEBI" id="CHEBI:57921"/>
        <dbReference type="ChEBI" id="CHEBI:77452"/>
        <dbReference type="EC" id="2.3.1.81"/>
    </reaction>
</comment>
<proteinExistence type="inferred from homology"/>
<dbReference type="EMBL" id="JACSQL010000008">
    <property type="protein sequence ID" value="MBD7969691.1"/>
    <property type="molecule type" value="Genomic_DNA"/>
</dbReference>
<dbReference type="Pfam" id="PF02522">
    <property type="entry name" value="Antibiotic_NAT"/>
    <property type="match status" value="1"/>
</dbReference>
<evidence type="ECO:0000256" key="3">
    <source>
        <dbReference type="ARBA" id="ARBA00023315"/>
    </source>
</evidence>
<evidence type="ECO:0000256" key="4">
    <source>
        <dbReference type="RuleBase" id="RU365031"/>
    </source>
</evidence>
<evidence type="ECO:0000256" key="1">
    <source>
        <dbReference type="ARBA" id="ARBA00006383"/>
    </source>
</evidence>
<keyword evidence="4" id="KW-0046">Antibiotic resistance</keyword>
<evidence type="ECO:0000313" key="5">
    <source>
        <dbReference type="EMBL" id="MBD7969691.1"/>
    </source>
</evidence>
<name>A0ABR8T1Q2_9BACL</name>
<dbReference type="SUPFAM" id="SSF110710">
    <property type="entry name" value="TTHA0583/YokD-like"/>
    <property type="match status" value="1"/>
</dbReference>
<dbReference type="Proteomes" id="UP000608071">
    <property type="component" value="Unassembled WGS sequence"/>
</dbReference>
<reference evidence="5 6" key="1">
    <citation type="submission" date="2020-08" db="EMBL/GenBank/DDBJ databases">
        <title>A Genomic Blueprint of the Chicken Gut Microbiome.</title>
        <authorList>
            <person name="Gilroy R."/>
            <person name="Ravi A."/>
            <person name="Getino M."/>
            <person name="Pursley I."/>
            <person name="Horton D.L."/>
            <person name="Alikhan N.-F."/>
            <person name="Baker D."/>
            <person name="Gharbi K."/>
            <person name="Hall N."/>
            <person name="Watson M."/>
            <person name="Adriaenssens E.M."/>
            <person name="Foster-Nyarko E."/>
            <person name="Jarju S."/>
            <person name="Secka A."/>
            <person name="Antonio M."/>
            <person name="Oren A."/>
            <person name="Chaudhuri R."/>
            <person name="La Ragione R.M."/>
            <person name="Hildebrand F."/>
            <person name="Pallen M.J."/>
        </authorList>
    </citation>
    <scope>NUCLEOTIDE SEQUENCE [LARGE SCALE GENOMIC DNA]</scope>
    <source>
        <strain evidence="5 6">Sa2BVA9</strain>
    </source>
</reference>
<comment type="caution">
    <text evidence="5">The sequence shown here is derived from an EMBL/GenBank/DDBJ whole genome shotgun (WGS) entry which is preliminary data.</text>
</comment>
<dbReference type="InterPro" id="IPR028345">
    <property type="entry name" value="Antibiotic_NAT-like"/>
</dbReference>
<dbReference type="PANTHER" id="PTHR11104">
    <property type="entry name" value="AMINOGLYCOSIDE N3-ACETYLTRANSFERASE"/>
    <property type="match status" value="1"/>
</dbReference>